<evidence type="ECO:0000256" key="5">
    <source>
        <dbReference type="ARBA" id="ARBA00022824"/>
    </source>
</evidence>
<evidence type="ECO:0000256" key="11">
    <source>
        <dbReference type="SAM" id="Phobius"/>
    </source>
</evidence>
<feature type="transmembrane region" description="Helical" evidence="11">
    <location>
        <begin position="39"/>
        <end position="60"/>
    </location>
</feature>
<dbReference type="AlphaFoldDB" id="A0A5J9UP98"/>
<organism evidence="13 14">
    <name type="scientific">Eragrostis curvula</name>
    <name type="common">weeping love grass</name>
    <dbReference type="NCBI Taxonomy" id="38414"/>
    <lineage>
        <taxon>Eukaryota</taxon>
        <taxon>Viridiplantae</taxon>
        <taxon>Streptophyta</taxon>
        <taxon>Embryophyta</taxon>
        <taxon>Tracheophyta</taxon>
        <taxon>Spermatophyta</taxon>
        <taxon>Magnoliopsida</taxon>
        <taxon>Liliopsida</taxon>
        <taxon>Poales</taxon>
        <taxon>Poaceae</taxon>
        <taxon>PACMAD clade</taxon>
        <taxon>Chloridoideae</taxon>
        <taxon>Eragrostideae</taxon>
        <taxon>Eragrostidinae</taxon>
        <taxon>Eragrostis</taxon>
    </lineage>
</organism>
<comment type="similarity">
    <text evidence="2">Belongs to the sterol desaturase family.</text>
</comment>
<evidence type="ECO:0000256" key="4">
    <source>
        <dbReference type="ARBA" id="ARBA00022692"/>
    </source>
</evidence>
<dbReference type="GO" id="GO:0071771">
    <property type="term" value="F:aldehyde oxygenase (deformylating) activity"/>
    <property type="evidence" value="ECO:0007669"/>
    <property type="project" value="UniProtKB-EC"/>
</dbReference>
<keyword evidence="6" id="KW-0521">NADP</keyword>
<dbReference type="InterPro" id="IPR050307">
    <property type="entry name" value="Sterol_Desaturase_Related"/>
</dbReference>
<comment type="subcellular location">
    <subcellularLocation>
        <location evidence="1">Endoplasmic reticulum membrane</location>
        <topology evidence="1">Multi-pass membrane protein</topology>
    </subcellularLocation>
</comment>
<evidence type="ECO:0000256" key="2">
    <source>
        <dbReference type="ARBA" id="ARBA00009324"/>
    </source>
</evidence>
<feature type="non-terminal residue" evidence="13">
    <location>
        <position position="1"/>
    </location>
</feature>
<feature type="domain" description="Fatty acid hydroxylase" evidence="12">
    <location>
        <begin position="130"/>
        <end position="173"/>
    </location>
</feature>
<keyword evidence="14" id="KW-1185">Reference proteome</keyword>
<evidence type="ECO:0000256" key="6">
    <source>
        <dbReference type="ARBA" id="ARBA00022857"/>
    </source>
</evidence>
<evidence type="ECO:0000256" key="8">
    <source>
        <dbReference type="ARBA" id="ARBA00023136"/>
    </source>
</evidence>
<keyword evidence="4 11" id="KW-0812">Transmembrane</keyword>
<comment type="catalytic activity">
    <reaction evidence="10">
        <text>a long-chain fatty aldehyde + 2 NADPH + O2 + H(+) = a long-chain alkane + formate + 2 NADP(+) + H2O</text>
        <dbReference type="Rhea" id="RHEA:21440"/>
        <dbReference type="ChEBI" id="CHEBI:15377"/>
        <dbReference type="ChEBI" id="CHEBI:15378"/>
        <dbReference type="ChEBI" id="CHEBI:15379"/>
        <dbReference type="ChEBI" id="CHEBI:15740"/>
        <dbReference type="ChEBI" id="CHEBI:17176"/>
        <dbReference type="ChEBI" id="CHEBI:57783"/>
        <dbReference type="ChEBI" id="CHEBI:58349"/>
        <dbReference type="ChEBI" id="CHEBI:83563"/>
        <dbReference type="EC" id="4.1.99.5"/>
    </reaction>
</comment>
<dbReference type="GO" id="GO:0005789">
    <property type="term" value="C:endoplasmic reticulum membrane"/>
    <property type="evidence" value="ECO:0007669"/>
    <property type="project" value="UniProtKB-SubCell"/>
</dbReference>
<dbReference type="Pfam" id="PF04116">
    <property type="entry name" value="FA_hydroxylase"/>
    <property type="match status" value="1"/>
</dbReference>
<accession>A0A5J9UP98</accession>
<keyword evidence="7 11" id="KW-1133">Transmembrane helix</keyword>
<dbReference type="OrthoDB" id="1658724at2759"/>
<sequence length="176" mass="20426">MILYATTADAEAALVTWAEATWFRYSAAMPDHWLSFHNTLILLVIHTLIPLPLLLFEYLAPAVAQRYKVQPQVRLSLTTFIRCYRDSAHDSLPIMGHWALSFLLYTLCSRYISVWDFLLPSAGEILAQLLVYLLVEDYLNYWIHRLLHTKWAYNNIHHVLHEFTAPEGFIATYSLG</sequence>
<evidence type="ECO:0000259" key="12">
    <source>
        <dbReference type="Pfam" id="PF04116"/>
    </source>
</evidence>
<dbReference type="GO" id="GO:0016491">
    <property type="term" value="F:oxidoreductase activity"/>
    <property type="evidence" value="ECO:0007669"/>
    <property type="project" value="InterPro"/>
</dbReference>
<dbReference type="Proteomes" id="UP000324897">
    <property type="component" value="Chromosome 2"/>
</dbReference>
<reference evidence="13 14" key="1">
    <citation type="journal article" date="2019" name="Sci. Rep.">
        <title>A high-quality genome of Eragrostis curvula grass provides insights into Poaceae evolution and supports new strategies to enhance forage quality.</title>
        <authorList>
            <person name="Carballo J."/>
            <person name="Santos B.A.C.M."/>
            <person name="Zappacosta D."/>
            <person name="Garbus I."/>
            <person name="Selva J.P."/>
            <person name="Gallo C.A."/>
            <person name="Diaz A."/>
            <person name="Albertini E."/>
            <person name="Caccamo M."/>
            <person name="Echenique V."/>
        </authorList>
    </citation>
    <scope>NUCLEOTIDE SEQUENCE [LARGE SCALE GENOMIC DNA]</scope>
    <source>
        <strain evidence="14">cv. Victoria</strain>
        <tissue evidence="13">Leaf</tissue>
    </source>
</reference>
<keyword evidence="8 11" id="KW-0472">Membrane</keyword>
<evidence type="ECO:0000256" key="3">
    <source>
        <dbReference type="ARBA" id="ARBA00013146"/>
    </source>
</evidence>
<evidence type="ECO:0000256" key="9">
    <source>
        <dbReference type="ARBA" id="ARBA00023239"/>
    </source>
</evidence>
<comment type="caution">
    <text evidence="13">The sequence shown here is derived from an EMBL/GenBank/DDBJ whole genome shotgun (WGS) entry which is preliminary data.</text>
</comment>
<evidence type="ECO:0000313" key="13">
    <source>
        <dbReference type="EMBL" id="TVU25234.1"/>
    </source>
</evidence>
<dbReference type="GO" id="GO:0008610">
    <property type="term" value="P:lipid biosynthetic process"/>
    <property type="evidence" value="ECO:0007669"/>
    <property type="project" value="InterPro"/>
</dbReference>
<dbReference type="InterPro" id="IPR006694">
    <property type="entry name" value="Fatty_acid_hydroxylase"/>
</dbReference>
<proteinExistence type="inferred from homology"/>
<evidence type="ECO:0000256" key="10">
    <source>
        <dbReference type="ARBA" id="ARBA00047909"/>
    </source>
</evidence>
<dbReference type="PANTHER" id="PTHR11863">
    <property type="entry name" value="STEROL DESATURASE"/>
    <property type="match status" value="1"/>
</dbReference>
<keyword evidence="9" id="KW-0456">Lyase</keyword>
<dbReference type="GO" id="GO:0005506">
    <property type="term" value="F:iron ion binding"/>
    <property type="evidence" value="ECO:0007669"/>
    <property type="project" value="InterPro"/>
</dbReference>
<protein>
    <recommendedName>
        <fullName evidence="3">aldehyde oxygenase (deformylating)</fullName>
        <ecNumber evidence="3">4.1.99.5</ecNumber>
    </recommendedName>
</protein>
<evidence type="ECO:0000313" key="14">
    <source>
        <dbReference type="Proteomes" id="UP000324897"/>
    </source>
</evidence>
<dbReference type="EC" id="4.1.99.5" evidence="3"/>
<evidence type="ECO:0000256" key="1">
    <source>
        <dbReference type="ARBA" id="ARBA00004477"/>
    </source>
</evidence>
<evidence type="ECO:0000256" key="7">
    <source>
        <dbReference type="ARBA" id="ARBA00022989"/>
    </source>
</evidence>
<dbReference type="Gramene" id="TVU25234">
    <property type="protein sequence ID" value="TVU25234"/>
    <property type="gene ID" value="EJB05_27723"/>
</dbReference>
<gene>
    <name evidence="13" type="ORF">EJB05_27723</name>
</gene>
<name>A0A5J9UP98_9POAL</name>
<keyword evidence="5" id="KW-0256">Endoplasmic reticulum</keyword>
<dbReference type="EMBL" id="RWGY01000013">
    <property type="protein sequence ID" value="TVU25234.1"/>
    <property type="molecule type" value="Genomic_DNA"/>
</dbReference>